<dbReference type="SUPFAM" id="SSF54637">
    <property type="entry name" value="Thioesterase/thiol ester dehydrase-isomerase"/>
    <property type="match status" value="1"/>
</dbReference>
<organism evidence="1 2">
    <name type="scientific">Syntrophus gentianae</name>
    <dbReference type="NCBI Taxonomy" id="43775"/>
    <lineage>
        <taxon>Bacteria</taxon>
        <taxon>Pseudomonadati</taxon>
        <taxon>Thermodesulfobacteriota</taxon>
        <taxon>Syntrophia</taxon>
        <taxon>Syntrophales</taxon>
        <taxon>Syntrophaceae</taxon>
        <taxon>Syntrophus</taxon>
    </lineage>
</organism>
<name>A0A1H7ZI27_9BACT</name>
<proteinExistence type="predicted"/>
<accession>A0A1H7ZI27</accession>
<gene>
    <name evidence="1" type="ORF">SAMN04489760_12315</name>
</gene>
<dbReference type="InterPro" id="IPR029069">
    <property type="entry name" value="HotDog_dom_sf"/>
</dbReference>
<dbReference type="Proteomes" id="UP000198744">
    <property type="component" value="Unassembled WGS sequence"/>
</dbReference>
<protein>
    <submittedName>
        <fullName evidence="1">Predicted 3-hydroxylacyl-ACP dehydratase, HotDog domain</fullName>
    </submittedName>
</protein>
<reference evidence="1 2" key="1">
    <citation type="submission" date="2016-10" db="EMBL/GenBank/DDBJ databases">
        <authorList>
            <person name="de Groot N.N."/>
        </authorList>
    </citation>
    <scope>NUCLEOTIDE SEQUENCE [LARGE SCALE GENOMIC DNA]</scope>
    <source>
        <strain evidence="1 2">DSM 8423</strain>
    </source>
</reference>
<dbReference type="EMBL" id="FOBS01000023">
    <property type="protein sequence ID" value="SEM57149.1"/>
    <property type="molecule type" value="Genomic_DNA"/>
</dbReference>
<dbReference type="InterPro" id="IPR016776">
    <property type="entry name" value="ApeP-like_dehydratase"/>
</dbReference>
<evidence type="ECO:0000313" key="2">
    <source>
        <dbReference type="Proteomes" id="UP000198744"/>
    </source>
</evidence>
<dbReference type="RefSeq" id="WP_093884206.1">
    <property type="nucleotide sequence ID" value="NZ_FOBS01000023.1"/>
</dbReference>
<dbReference type="OrthoDB" id="5419085at2"/>
<dbReference type="Gene3D" id="3.10.129.10">
    <property type="entry name" value="Hotdog Thioesterase"/>
    <property type="match status" value="1"/>
</dbReference>
<keyword evidence="2" id="KW-1185">Reference proteome</keyword>
<dbReference type="Pfam" id="PF22817">
    <property type="entry name" value="ApeP-like"/>
    <property type="match status" value="1"/>
</dbReference>
<dbReference type="STRING" id="43775.SAMN04489760_12315"/>
<evidence type="ECO:0000313" key="1">
    <source>
        <dbReference type="EMBL" id="SEM57149.1"/>
    </source>
</evidence>
<dbReference type="AlphaFoldDB" id="A0A1H7ZI27"/>
<sequence>MDLAVEALIPHRGRMALIEEVLAVDEDSCTTVATVRKSWPLFDGEAVDTLALVELVAQTACAGGAWKRCREGKAGGGGWLVGLRNGAFFEDKVALHTPLITSTNNLYCRENYHVFEGTVRAGSTTICRMTIQAVRNDQAVMGTEAFHGKE</sequence>